<evidence type="ECO:0000313" key="4">
    <source>
        <dbReference type="EMBL" id="OGD09525.1"/>
    </source>
</evidence>
<dbReference type="SUPFAM" id="SSF51556">
    <property type="entry name" value="Metallo-dependent hydrolases"/>
    <property type="match status" value="1"/>
</dbReference>
<dbReference type="EMBL" id="MEXU01000052">
    <property type="protein sequence ID" value="OGD09525.1"/>
    <property type="molecule type" value="Genomic_DNA"/>
</dbReference>
<feature type="binding site" evidence="3">
    <location>
        <position position="133"/>
    </location>
    <ligand>
        <name>a divalent metal cation</name>
        <dbReference type="ChEBI" id="CHEBI:60240"/>
        <label>2</label>
    </ligand>
</feature>
<dbReference type="PIRSF" id="PIRSF005902">
    <property type="entry name" value="DNase_TatD"/>
    <property type="match status" value="1"/>
</dbReference>
<dbReference type="GO" id="GO:0005829">
    <property type="term" value="C:cytosol"/>
    <property type="evidence" value="ECO:0007669"/>
    <property type="project" value="TreeGrafter"/>
</dbReference>
<dbReference type="Pfam" id="PF01026">
    <property type="entry name" value="TatD_DNase"/>
    <property type="match status" value="1"/>
</dbReference>
<proteinExistence type="predicted"/>
<dbReference type="InterPro" id="IPR018228">
    <property type="entry name" value="DNase_TatD-rel_CS"/>
</dbReference>
<dbReference type="PROSITE" id="PS01090">
    <property type="entry name" value="TATD_2"/>
    <property type="match status" value="1"/>
</dbReference>
<dbReference type="NCBIfam" id="TIGR00010">
    <property type="entry name" value="YchF/TatD family DNA exonuclease"/>
    <property type="match status" value="1"/>
</dbReference>
<dbReference type="PROSITE" id="PS01091">
    <property type="entry name" value="TATD_3"/>
    <property type="match status" value="1"/>
</dbReference>
<evidence type="ECO:0000313" key="5">
    <source>
        <dbReference type="Proteomes" id="UP000178188"/>
    </source>
</evidence>
<accession>A0A1F4ZT11</accession>
<comment type="caution">
    <text evidence="4">The sequence shown here is derived from an EMBL/GenBank/DDBJ whole genome shotgun (WGS) entry which is preliminary data.</text>
</comment>
<organism evidence="4 5">
    <name type="scientific">Candidatus Amesbacteria bacterium RIFOXYB1_FULL_47_9</name>
    <dbReference type="NCBI Taxonomy" id="1797266"/>
    <lineage>
        <taxon>Bacteria</taxon>
        <taxon>Candidatus Amesiibacteriota</taxon>
    </lineage>
</organism>
<evidence type="ECO:0008006" key="6">
    <source>
        <dbReference type="Google" id="ProtNLM"/>
    </source>
</evidence>
<sequence>MIDAHCHLEDPAFEGKIGEAVARAKEAGVTGMISCAGSIEESRKATETAEKYDEVWAAVGIHPETEMPPRRSAFAHLRGVLLELAKHPKAVAIGEAGLDFFEDTSDKKKKRQTEVFNFNIELAKESGLPLVVHCRKAFEEVYEILNEYDEAPKAVQMHCFTGSSDWAEKFLKLGCYLSFGGIITFKNAEDIRRSLRMTPDDRLLLETDSPYLAPEPLRGSRNEPKNVKIVIEAAADLRGQSIEEIDRITTLNTQRLFPKIWK</sequence>
<reference evidence="4 5" key="1">
    <citation type="journal article" date="2016" name="Nat. Commun.">
        <title>Thousands of microbial genomes shed light on interconnected biogeochemical processes in an aquifer system.</title>
        <authorList>
            <person name="Anantharaman K."/>
            <person name="Brown C.T."/>
            <person name="Hug L.A."/>
            <person name="Sharon I."/>
            <person name="Castelle C.J."/>
            <person name="Probst A.J."/>
            <person name="Thomas B.C."/>
            <person name="Singh A."/>
            <person name="Wilkins M.J."/>
            <person name="Karaoz U."/>
            <person name="Brodie E.L."/>
            <person name="Williams K.H."/>
            <person name="Hubbard S.S."/>
            <person name="Banfield J.F."/>
        </authorList>
    </citation>
    <scope>NUCLEOTIDE SEQUENCE [LARGE SCALE GENOMIC DNA]</scope>
</reference>
<feature type="binding site" evidence="3">
    <location>
        <position position="7"/>
    </location>
    <ligand>
        <name>a divalent metal cation</name>
        <dbReference type="ChEBI" id="CHEBI:60240"/>
        <label>1</label>
    </ligand>
</feature>
<dbReference type="PANTHER" id="PTHR46124:SF2">
    <property type="entry name" value="D-AMINOACYL-TRNA DEACYLASE"/>
    <property type="match status" value="1"/>
</dbReference>
<dbReference type="GO" id="GO:0004536">
    <property type="term" value="F:DNA nuclease activity"/>
    <property type="evidence" value="ECO:0007669"/>
    <property type="project" value="InterPro"/>
</dbReference>
<dbReference type="Proteomes" id="UP000178188">
    <property type="component" value="Unassembled WGS sequence"/>
</dbReference>
<dbReference type="InterPro" id="IPR015991">
    <property type="entry name" value="TatD/YcfH-like"/>
</dbReference>
<feature type="binding site" evidence="3">
    <location>
        <position position="208"/>
    </location>
    <ligand>
        <name>a divalent metal cation</name>
        <dbReference type="ChEBI" id="CHEBI:60240"/>
        <label>1</label>
    </ligand>
</feature>
<keyword evidence="1 3" id="KW-0479">Metal-binding</keyword>
<dbReference type="FunFam" id="3.20.20.140:FF:000005">
    <property type="entry name" value="TatD family hydrolase"/>
    <property type="match status" value="1"/>
</dbReference>
<dbReference type="AlphaFoldDB" id="A0A1F4ZT11"/>
<feature type="binding site" evidence="3">
    <location>
        <position position="5"/>
    </location>
    <ligand>
        <name>a divalent metal cation</name>
        <dbReference type="ChEBI" id="CHEBI:60240"/>
        <label>1</label>
    </ligand>
</feature>
<evidence type="ECO:0000256" key="3">
    <source>
        <dbReference type="PIRSR" id="PIRSR005902-1"/>
    </source>
</evidence>
<feature type="binding site" evidence="3">
    <location>
        <position position="158"/>
    </location>
    <ligand>
        <name>a divalent metal cation</name>
        <dbReference type="ChEBI" id="CHEBI:60240"/>
        <label>2</label>
    </ligand>
</feature>
<dbReference type="Gene3D" id="3.20.20.140">
    <property type="entry name" value="Metal-dependent hydrolases"/>
    <property type="match status" value="1"/>
</dbReference>
<dbReference type="GO" id="GO:0046872">
    <property type="term" value="F:metal ion binding"/>
    <property type="evidence" value="ECO:0007669"/>
    <property type="project" value="UniProtKB-KW"/>
</dbReference>
<dbReference type="GO" id="GO:0016788">
    <property type="term" value="F:hydrolase activity, acting on ester bonds"/>
    <property type="evidence" value="ECO:0007669"/>
    <property type="project" value="InterPro"/>
</dbReference>
<name>A0A1F4ZT11_9BACT</name>
<dbReference type="InterPro" id="IPR032466">
    <property type="entry name" value="Metal_Hydrolase"/>
</dbReference>
<feature type="binding site" evidence="3">
    <location>
        <position position="95"/>
    </location>
    <ligand>
        <name>a divalent metal cation</name>
        <dbReference type="ChEBI" id="CHEBI:60240"/>
        <label>1</label>
    </ligand>
</feature>
<dbReference type="PANTHER" id="PTHR46124">
    <property type="entry name" value="D-AMINOACYL-TRNA DEACYLASE"/>
    <property type="match status" value="1"/>
</dbReference>
<dbReference type="CDD" id="cd01310">
    <property type="entry name" value="TatD_DNAse"/>
    <property type="match status" value="1"/>
</dbReference>
<gene>
    <name evidence="4" type="ORF">A2395_03330</name>
</gene>
<evidence type="ECO:0000256" key="2">
    <source>
        <dbReference type="ARBA" id="ARBA00022801"/>
    </source>
</evidence>
<dbReference type="InterPro" id="IPR001130">
    <property type="entry name" value="TatD-like"/>
</dbReference>
<evidence type="ECO:0000256" key="1">
    <source>
        <dbReference type="ARBA" id="ARBA00022723"/>
    </source>
</evidence>
<keyword evidence="2" id="KW-0378">Hydrolase</keyword>
<protein>
    <recommendedName>
        <fullName evidence="6">Hydrolase TatD</fullName>
    </recommendedName>
</protein>